<name>A0A1I7J3L7_9GAMM</name>
<keyword evidence="2" id="KW-1185">Reference proteome</keyword>
<evidence type="ECO:0000313" key="1">
    <source>
        <dbReference type="EMBL" id="SFU79727.1"/>
    </source>
</evidence>
<dbReference type="EMBL" id="FPBP01000009">
    <property type="protein sequence ID" value="SFU79727.1"/>
    <property type="molecule type" value="Genomic_DNA"/>
</dbReference>
<sequence length="65" mass="7355">MPDELSLMLDPQLEIALQEVCDQEGLESLDQAAEWLTRRRLRKGTVGLTGRGRALYDINDQGGRR</sequence>
<organism evidence="1 2">
    <name type="scientific">Halomonas korlensis</name>
    <dbReference type="NCBI Taxonomy" id="463301"/>
    <lineage>
        <taxon>Bacteria</taxon>
        <taxon>Pseudomonadati</taxon>
        <taxon>Pseudomonadota</taxon>
        <taxon>Gammaproteobacteria</taxon>
        <taxon>Oceanospirillales</taxon>
        <taxon>Halomonadaceae</taxon>
        <taxon>Halomonas</taxon>
    </lineage>
</organism>
<proteinExistence type="predicted"/>
<dbReference type="Proteomes" id="UP000198693">
    <property type="component" value="Unassembled WGS sequence"/>
</dbReference>
<dbReference type="OrthoDB" id="6184290at2"/>
<dbReference type="RefSeq" id="WP_089796393.1">
    <property type="nucleotide sequence ID" value="NZ_FPBP01000009.1"/>
</dbReference>
<dbReference type="AlphaFoldDB" id="A0A1I7J3L7"/>
<protein>
    <submittedName>
        <fullName evidence="1">Uncharacterized protein</fullName>
    </submittedName>
</protein>
<gene>
    <name evidence="1" type="ORF">SAMN04487955_10934</name>
</gene>
<reference evidence="2" key="1">
    <citation type="submission" date="2016-10" db="EMBL/GenBank/DDBJ databases">
        <authorList>
            <person name="Varghese N."/>
            <person name="Submissions S."/>
        </authorList>
    </citation>
    <scope>NUCLEOTIDE SEQUENCE [LARGE SCALE GENOMIC DNA]</scope>
    <source>
        <strain evidence="2">CGMCC 1.6981</strain>
    </source>
</reference>
<dbReference type="STRING" id="463301.SAMN04487955_10934"/>
<accession>A0A1I7J3L7</accession>
<evidence type="ECO:0000313" key="2">
    <source>
        <dbReference type="Proteomes" id="UP000198693"/>
    </source>
</evidence>